<feature type="non-terminal residue" evidence="3">
    <location>
        <position position="1"/>
    </location>
</feature>
<feature type="region of interest" description="Disordered" evidence="1">
    <location>
        <begin position="1"/>
        <end position="45"/>
    </location>
</feature>
<evidence type="ECO:0000259" key="2">
    <source>
        <dbReference type="Pfam" id="PF00078"/>
    </source>
</evidence>
<dbReference type="Pfam" id="PF00078">
    <property type="entry name" value="RVT_1"/>
    <property type="match status" value="1"/>
</dbReference>
<feature type="compositionally biased region" description="Acidic residues" evidence="1">
    <location>
        <begin position="1"/>
        <end position="21"/>
    </location>
</feature>
<dbReference type="SUPFAM" id="SSF56672">
    <property type="entry name" value="DNA/RNA polymerases"/>
    <property type="match status" value="1"/>
</dbReference>
<dbReference type="InterPro" id="IPR000477">
    <property type="entry name" value="RT_dom"/>
</dbReference>
<evidence type="ECO:0000313" key="3">
    <source>
        <dbReference type="EMBL" id="GEZ66221.1"/>
    </source>
</evidence>
<dbReference type="SUPFAM" id="SSF56219">
    <property type="entry name" value="DNase I-like"/>
    <property type="match status" value="1"/>
</dbReference>
<organism evidence="3">
    <name type="scientific">Tanacetum cinerariifolium</name>
    <name type="common">Dalmatian daisy</name>
    <name type="synonym">Chrysanthemum cinerariifolium</name>
    <dbReference type="NCBI Taxonomy" id="118510"/>
    <lineage>
        <taxon>Eukaryota</taxon>
        <taxon>Viridiplantae</taxon>
        <taxon>Streptophyta</taxon>
        <taxon>Embryophyta</taxon>
        <taxon>Tracheophyta</taxon>
        <taxon>Spermatophyta</taxon>
        <taxon>Magnoliopsida</taxon>
        <taxon>eudicotyledons</taxon>
        <taxon>Gunneridae</taxon>
        <taxon>Pentapetalae</taxon>
        <taxon>asterids</taxon>
        <taxon>campanulids</taxon>
        <taxon>Asterales</taxon>
        <taxon>Asteraceae</taxon>
        <taxon>Asteroideae</taxon>
        <taxon>Anthemideae</taxon>
        <taxon>Anthemidinae</taxon>
        <taxon>Tanacetum</taxon>
    </lineage>
</organism>
<dbReference type="InterPro" id="IPR036691">
    <property type="entry name" value="Endo/exonu/phosph_ase_sf"/>
</dbReference>
<dbReference type="InterPro" id="IPR043502">
    <property type="entry name" value="DNA/RNA_pol_sf"/>
</dbReference>
<evidence type="ECO:0000256" key="1">
    <source>
        <dbReference type="SAM" id="MobiDB-lite"/>
    </source>
</evidence>
<feature type="compositionally biased region" description="Basic and acidic residues" evidence="1">
    <location>
        <begin position="22"/>
        <end position="33"/>
    </location>
</feature>
<proteinExistence type="predicted"/>
<keyword evidence="3" id="KW-0695">RNA-directed DNA polymerase</keyword>
<dbReference type="PANTHER" id="PTHR33116">
    <property type="entry name" value="REVERSE TRANSCRIPTASE ZINC-BINDING DOMAIN-CONTAINING PROTEIN-RELATED-RELATED"/>
    <property type="match status" value="1"/>
</dbReference>
<accession>A0A699IL69</accession>
<dbReference type="Gene3D" id="3.60.10.10">
    <property type="entry name" value="Endonuclease/exonuclease/phosphatase"/>
    <property type="match status" value="1"/>
</dbReference>
<protein>
    <submittedName>
        <fullName evidence="3">RNA-directed DNA polymerase, eukaryota</fullName>
    </submittedName>
</protein>
<gene>
    <name evidence="3" type="ORF">Tci_538194</name>
</gene>
<dbReference type="EMBL" id="BKCJ010306896">
    <property type="protein sequence ID" value="GEZ66221.1"/>
    <property type="molecule type" value="Genomic_DNA"/>
</dbReference>
<dbReference type="PANTHER" id="PTHR33116:SF77">
    <property type="entry name" value="RNA-DIRECTED DNA POLYMERASE"/>
    <property type="match status" value="1"/>
</dbReference>
<keyword evidence="3" id="KW-0808">Transferase</keyword>
<comment type="caution">
    <text evidence="3">The sequence shown here is derived from an EMBL/GenBank/DDBJ whole genome shotgun (WGS) entry which is preliminary data.</text>
</comment>
<feature type="domain" description="Reverse transcriptase" evidence="2">
    <location>
        <begin position="229"/>
        <end position="381"/>
    </location>
</feature>
<reference evidence="3" key="1">
    <citation type="journal article" date="2019" name="Sci. Rep.">
        <title>Draft genome of Tanacetum cinerariifolium, the natural source of mosquito coil.</title>
        <authorList>
            <person name="Yamashiro T."/>
            <person name="Shiraishi A."/>
            <person name="Satake H."/>
            <person name="Nakayama K."/>
        </authorList>
    </citation>
    <scope>NUCLEOTIDE SEQUENCE</scope>
</reference>
<name>A0A699IL69_TANCI</name>
<dbReference type="AlphaFoldDB" id="A0A699IL69"/>
<sequence>EDEDENETDDDNLEEGLNEVNDELRKEKIVDDKKKKKHDDEGEFEEGMNEVDFDVREKVSMQRSKEETHGSTCSGHFKKVEFRCLGGSILNLMDELVKAGQTMGGQWIPNGNNILIMSIYAPQELSEKKRLWDYLNHVIANWNGEVIVMGDFNEVSGLVEVPLDGCSFTWCHKSASKMSKIDRFLISKGLMKSYPNISADIEAPIDKGDANFDILNQSMHVVKSLQDLDKLESLEENSRRAFYLDELLNWCKNKKKQSMIFKVDFEKAYDSVQWDYLDDILKKFGFGDRWCGWIQSCLRSSRGSVMVNGSPTAEFQFYKGLKQGDPIFPFLLILIMESLHISFQRVVDARLFKGVIIGASLQLSHLFYADDVVFIGSKKMESIRCHFFNGVEYNVKKPMWVKWNTVLASKEKRGLGVLSFYALNRALMFKWVWRFRNQGSSLRDRVIKAVHGEDGKLCQTLIPSYKSTWLDIVRDVARIKNKVEGTFIAVMRDRWVWTLDGSCEFSVASVRRLLDDSLLAEKLDGLMQFP</sequence>
<keyword evidence="3" id="KW-0548">Nucleotidyltransferase</keyword>
<dbReference type="GO" id="GO:0003964">
    <property type="term" value="F:RNA-directed DNA polymerase activity"/>
    <property type="evidence" value="ECO:0007669"/>
    <property type="project" value="UniProtKB-KW"/>
</dbReference>